<dbReference type="PANTHER" id="PTHR42798:SF7">
    <property type="entry name" value="ALPHA-D-RIBOSE 1-METHYLPHOSPHONATE 5-TRIPHOSPHATE SYNTHASE SUBUNIT PHNL"/>
    <property type="match status" value="1"/>
</dbReference>
<reference evidence="7 8" key="1">
    <citation type="submission" date="2020-03" db="EMBL/GenBank/DDBJ databases">
        <title>Weissella sp. nov., isolated from Cybister lewisianus.</title>
        <authorList>
            <person name="Hyun D.-W."/>
            <person name="Bae J.-W."/>
        </authorList>
    </citation>
    <scope>NUCLEOTIDE SEQUENCE [LARGE SCALE GENOMIC DNA]</scope>
    <source>
        <strain evidence="7 8">HDW19</strain>
    </source>
</reference>
<dbReference type="SMART" id="SM00382">
    <property type="entry name" value="AAA"/>
    <property type="match status" value="1"/>
</dbReference>
<dbReference type="PROSITE" id="PS50893">
    <property type="entry name" value="ABC_TRANSPORTER_2"/>
    <property type="match status" value="1"/>
</dbReference>
<dbReference type="GO" id="GO:0022857">
    <property type="term" value="F:transmembrane transporter activity"/>
    <property type="evidence" value="ECO:0007669"/>
    <property type="project" value="UniProtKB-ARBA"/>
</dbReference>
<keyword evidence="8" id="KW-1185">Reference proteome</keyword>
<evidence type="ECO:0000256" key="5">
    <source>
        <dbReference type="ARBA" id="ARBA00022970"/>
    </source>
</evidence>
<dbReference type="Gene3D" id="3.40.50.300">
    <property type="entry name" value="P-loop containing nucleotide triphosphate hydrolases"/>
    <property type="match status" value="1"/>
</dbReference>
<accession>A0A6G8AZE7</accession>
<dbReference type="Pfam" id="PF00005">
    <property type="entry name" value="ABC_tran"/>
    <property type="match status" value="1"/>
</dbReference>
<evidence type="ECO:0000313" key="7">
    <source>
        <dbReference type="EMBL" id="QIL50471.1"/>
    </source>
</evidence>
<dbReference type="GO" id="GO:0016887">
    <property type="term" value="F:ATP hydrolysis activity"/>
    <property type="evidence" value="ECO:0007669"/>
    <property type="project" value="InterPro"/>
</dbReference>
<gene>
    <name evidence="7" type="ORF">G7084_03540</name>
</gene>
<sequence>MNILDVKNVSKIYGKKGEKQHEALKNLSFSMEKGEFIAIMGASGSGKSTLLNSISTLDTPTTGEIMIDGESTSNLTGRKLAQFRSQKIGFIFQEFNLLENLTVFENIGLPLSLQGVSAGKIKAAVQKVAKLLGIENLLSSYPEQISGGQKQRTAAARALVHNPAIILGDEPTGALDSKNAKSLLDTMQEMNQQQAVSILMVTHDAMSASYANRVLFIQDGQVYQELIKAQGETNESFYQDVLSVVAQLK</sequence>
<dbReference type="GO" id="GO:0005524">
    <property type="term" value="F:ATP binding"/>
    <property type="evidence" value="ECO:0007669"/>
    <property type="project" value="UniProtKB-KW"/>
</dbReference>
<feature type="domain" description="ABC transporter" evidence="6">
    <location>
        <begin position="4"/>
        <end position="244"/>
    </location>
</feature>
<dbReference type="InterPro" id="IPR003593">
    <property type="entry name" value="AAA+_ATPase"/>
</dbReference>
<dbReference type="InterPro" id="IPR017911">
    <property type="entry name" value="MacB-like_ATP-bd"/>
</dbReference>
<dbReference type="PANTHER" id="PTHR42798">
    <property type="entry name" value="LIPOPROTEIN-RELEASING SYSTEM ATP-BINDING PROTEIN LOLD"/>
    <property type="match status" value="1"/>
</dbReference>
<dbReference type="EMBL" id="CP049888">
    <property type="protein sequence ID" value="QIL50471.1"/>
    <property type="molecule type" value="Genomic_DNA"/>
</dbReference>
<keyword evidence="5" id="KW-0029">Amino-acid transport</keyword>
<dbReference type="InterPro" id="IPR027417">
    <property type="entry name" value="P-loop_NTPase"/>
</dbReference>
<organism evidence="7 8">
    <name type="scientific">Weissella coleopterorum</name>
    <dbReference type="NCBI Taxonomy" id="2714949"/>
    <lineage>
        <taxon>Bacteria</taxon>
        <taxon>Bacillati</taxon>
        <taxon>Bacillota</taxon>
        <taxon>Bacilli</taxon>
        <taxon>Lactobacillales</taxon>
        <taxon>Lactobacillaceae</taxon>
        <taxon>Weissella</taxon>
    </lineage>
</organism>
<evidence type="ECO:0000256" key="3">
    <source>
        <dbReference type="ARBA" id="ARBA00022741"/>
    </source>
</evidence>
<dbReference type="CDD" id="cd03255">
    <property type="entry name" value="ABC_MJ0796_LolCDE_FtsE"/>
    <property type="match status" value="1"/>
</dbReference>
<evidence type="ECO:0000259" key="6">
    <source>
        <dbReference type="PROSITE" id="PS50893"/>
    </source>
</evidence>
<dbReference type="GO" id="GO:0006865">
    <property type="term" value="P:amino acid transport"/>
    <property type="evidence" value="ECO:0007669"/>
    <property type="project" value="UniProtKB-KW"/>
</dbReference>
<evidence type="ECO:0000313" key="8">
    <source>
        <dbReference type="Proteomes" id="UP000500741"/>
    </source>
</evidence>
<dbReference type="AlphaFoldDB" id="A0A6G8AZE7"/>
<dbReference type="GO" id="GO:0098796">
    <property type="term" value="C:membrane protein complex"/>
    <property type="evidence" value="ECO:0007669"/>
    <property type="project" value="UniProtKB-ARBA"/>
</dbReference>
<name>A0A6G8AZE7_9LACO</name>
<dbReference type="SUPFAM" id="SSF52540">
    <property type="entry name" value="P-loop containing nucleoside triphosphate hydrolases"/>
    <property type="match status" value="1"/>
</dbReference>
<dbReference type="Proteomes" id="UP000500741">
    <property type="component" value="Chromosome"/>
</dbReference>
<keyword evidence="2" id="KW-0813">Transport</keyword>
<evidence type="ECO:0000256" key="4">
    <source>
        <dbReference type="ARBA" id="ARBA00022840"/>
    </source>
</evidence>
<keyword evidence="3" id="KW-0547">Nucleotide-binding</keyword>
<comment type="similarity">
    <text evidence="1">Belongs to the ABC transporter superfamily.</text>
</comment>
<keyword evidence="4 7" id="KW-0067">ATP-binding</keyword>
<proteinExistence type="inferred from homology"/>
<dbReference type="KEGG" id="wco:G7084_03540"/>
<evidence type="ECO:0000256" key="1">
    <source>
        <dbReference type="ARBA" id="ARBA00005417"/>
    </source>
</evidence>
<evidence type="ECO:0000256" key="2">
    <source>
        <dbReference type="ARBA" id="ARBA00022448"/>
    </source>
</evidence>
<dbReference type="FunFam" id="3.40.50.300:FF:000032">
    <property type="entry name" value="Export ABC transporter ATP-binding protein"/>
    <property type="match status" value="1"/>
</dbReference>
<dbReference type="InterPro" id="IPR003439">
    <property type="entry name" value="ABC_transporter-like_ATP-bd"/>
</dbReference>
<protein>
    <submittedName>
        <fullName evidence="7">ABC transporter ATP-binding protein</fullName>
    </submittedName>
</protein>